<dbReference type="RefSeq" id="WP_301218432.1">
    <property type="nucleotide sequence ID" value="NZ_JAROCB010000002.1"/>
</dbReference>
<evidence type="ECO:0000259" key="12">
    <source>
        <dbReference type="Pfam" id="PF07730"/>
    </source>
</evidence>
<protein>
    <recommendedName>
        <fullName evidence="2">histidine kinase</fullName>
        <ecNumber evidence="2">2.7.13.3</ecNumber>
    </recommendedName>
</protein>
<feature type="transmembrane region" description="Helical" evidence="10">
    <location>
        <begin position="182"/>
        <end position="201"/>
    </location>
</feature>
<dbReference type="InterPro" id="IPR011712">
    <property type="entry name" value="Sig_transdc_His_kin_sub3_dim/P"/>
</dbReference>
<reference evidence="13" key="1">
    <citation type="submission" date="2023-03" db="EMBL/GenBank/DDBJ databases">
        <title>MT1 and MT2 Draft Genomes of Novel Species.</title>
        <authorList>
            <person name="Venkateswaran K."/>
        </authorList>
    </citation>
    <scope>NUCLEOTIDE SEQUENCE</scope>
    <source>
        <strain evidence="13">F6_8S_P_1A</strain>
    </source>
</reference>
<evidence type="ECO:0000256" key="5">
    <source>
        <dbReference type="ARBA" id="ARBA00022741"/>
    </source>
</evidence>
<sequence>MDAGRPAFARIALRALAVAVATASNVIAQVISAMTGDYGPRPAGLGWALVFISVAMVYIVCAVIAWRIVRSPVPGWLMVGAALFWSAGAWYPLVRQWGWVWPWLEGVTDLWAVLVGILVLCYPTGRLTARFDRVVVLAVTVVFAVRLGGILLFSSPTPTECGCATNPYAVLPSDTADFWMGIGWRAVGLALMLTVAARLIARWFTSSLPARRVAFVMPLAILLWCYGTVQESLSFALGWDGGWLQFIPPVAIALIPPAFVGGVMYARGLRSRVADLVIVARDKVDRELWESSLARTLHDPSLRVFWWDEPLQTYQTSDGKPVPDAGPTDRPGRSTLAIDSDQGPIALIEHDVALAQDDRLLDAVSSALLLSVDNDRLRERLQRTIQELRESRLRIVEEGYLARRRLERDLHDGSQQQLVSLAISLRIATAKAEAHGDEDLAGDLQRASGQLADALRELRELARGIHPTVLTDGDLRSAIEELGMRSHLPVEVHVDMPGRLPEVVEETIYYCVSECLANAAKHARARTCSVVVSAVDSTVSVVVKDDGQGGARIEPGGGLEGLRDRVEAVSGRADVRSVEGLGTIVELTIPIGA</sequence>
<name>A0ABT8IXI5_9MICO</name>
<keyword evidence="10" id="KW-1133">Transmembrane helix</keyword>
<evidence type="ECO:0000256" key="7">
    <source>
        <dbReference type="ARBA" id="ARBA00022840"/>
    </source>
</evidence>
<comment type="caution">
    <text evidence="13">The sequence shown here is derived from an EMBL/GenBank/DDBJ whole genome shotgun (WGS) entry which is preliminary data.</text>
</comment>
<dbReference type="Pfam" id="PF07730">
    <property type="entry name" value="HisKA_3"/>
    <property type="match status" value="1"/>
</dbReference>
<dbReference type="GO" id="GO:0016301">
    <property type="term" value="F:kinase activity"/>
    <property type="evidence" value="ECO:0007669"/>
    <property type="project" value="UniProtKB-KW"/>
</dbReference>
<keyword evidence="7" id="KW-0067">ATP-binding</keyword>
<feature type="transmembrane region" description="Helical" evidence="10">
    <location>
        <begin position="134"/>
        <end position="153"/>
    </location>
</feature>
<dbReference type="EC" id="2.7.13.3" evidence="2"/>
<dbReference type="PANTHER" id="PTHR24421:SF10">
    <property type="entry name" value="NITRATE_NITRITE SENSOR PROTEIN NARQ"/>
    <property type="match status" value="1"/>
</dbReference>
<dbReference type="CDD" id="cd16917">
    <property type="entry name" value="HATPase_UhpB-NarQ-NarX-like"/>
    <property type="match status" value="1"/>
</dbReference>
<keyword evidence="6 13" id="KW-0418">Kinase</keyword>
<feature type="domain" description="Signal transduction histidine kinase subgroup 3 dimerisation and phosphoacceptor" evidence="12">
    <location>
        <begin position="403"/>
        <end position="470"/>
    </location>
</feature>
<dbReference type="Gene3D" id="3.30.565.10">
    <property type="entry name" value="Histidine kinase-like ATPase, C-terminal domain"/>
    <property type="match status" value="1"/>
</dbReference>
<evidence type="ECO:0000259" key="11">
    <source>
        <dbReference type="Pfam" id="PF02518"/>
    </source>
</evidence>
<dbReference type="PANTHER" id="PTHR24421">
    <property type="entry name" value="NITRATE/NITRITE SENSOR PROTEIN NARX-RELATED"/>
    <property type="match status" value="1"/>
</dbReference>
<keyword evidence="5" id="KW-0547">Nucleotide-binding</keyword>
<dbReference type="Gene3D" id="1.20.5.1930">
    <property type="match status" value="1"/>
</dbReference>
<evidence type="ECO:0000256" key="10">
    <source>
        <dbReference type="SAM" id="Phobius"/>
    </source>
</evidence>
<accession>A0ABT8IXI5</accession>
<keyword evidence="14" id="KW-1185">Reference proteome</keyword>
<evidence type="ECO:0000256" key="1">
    <source>
        <dbReference type="ARBA" id="ARBA00000085"/>
    </source>
</evidence>
<feature type="transmembrane region" description="Helical" evidence="10">
    <location>
        <begin position="243"/>
        <end position="266"/>
    </location>
</feature>
<feature type="domain" description="Histidine kinase/HSP90-like ATPase" evidence="11">
    <location>
        <begin position="505"/>
        <end position="591"/>
    </location>
</feature>
<feature type="transmembrane region" description="Helical" evidence="10">
    <location>
        <begin position="44"/>
        <end position="66"/>
    </location>
</feature>
<evidence type="ECO:0000256" key="3">
    <source>
        <dbReference type="ARBA" id="ARBA00022553"/>
    </source>
</evidence>
<evidence type="ECO:0000313" key="14">
    <source>
        <dbReference type="Proteomes" id="UP001174210"/>
    </source>
</evidence>
<dbReference type="InterPro" id="IPR003594">
    <property type="entry name" value="HATPase_dom"/>
</dbReference>
<feature type="transmembrane region" description="Helical" evidence="10">
    <location>
        <begin position="73"/>
        <end position="93"/>
    </location>
</feature>
<feature type="transmembrane region" description="Helical" evidence="10">
    <location>
        <begin position="213"/>
        <end position="237"/>
    </location>
</feature>
<keyword evidence="10" id="KW-0472">Membrane</keyword>
<organism evidence="13 14">
    <name type="scientific">Leifsonia virtsii</name>
    <dbReference type="NCBI Taxonomy" id="3035915"/>
    <lineage>
        <taxon>Bacteria</taxon>
        <taxon>Bacillati</taxon>
        <taxon>Actinomycetota</taxon>
        <taxon>Actinomycetes</taxon>
        <taxon>Micrococcales</taxon>
        <taxon>Microbacteriaceae</taxon>
        <taxon>Leifsonia</taxon>
    </lineage>
</organism>
<comment type="catalytic activity">
    <reaction evidence="1">
        <text>ATP + protein L-histidine = ADP + protein N-phospho-L-histidine.</text>
        <dbReference type="EC" id="2.7.13.3"/>
    </reaction>
</comment>
<dbReference type="Proteomes" id="UP001174210">
    <property type="component" value="Unassembled WGS sequence"/>
</dbReference>
<gene>
    <name evidence="13" type="ORF">P5G59_09835</name>
</gene>
<evidence type="ECO:0000256" key="9">
    <source>
        <dbReference type="SAM" id="MobiDB-lite"/>
    </source>
</evidence>
<keyword evidence="8" id="KW-0902">Two-component regulatory system</keyword>
<keyword evidence="10" id="KW-0812">Transmembrane</keyword>
<feature type="transmembrane region" description="Helical" evidence="10">
    <location>
        <begin position="99"/>
        <end position="122"/>
    </location>
</feature>
<evidence type="ECO:0000256" key="4">
    <source>
        <dbReference type="ARBA" id="ARBA00022679"/>
    </source>
</evidence>
<evidence type="ECO:0000256" key="8">
    <source>
        <dbReference type="ARBA" id="ARBA00023012"/>
    </source>
</evidence>
<evidence type="ECO:0000313" key="13">
    <source>
        <dbReference type="EMBL" id="MDN4597442.1"/>
    </source>
</evidence>
<dbReference type="InterPro" id="IPR050482">
    <property type="entry name" value="Sensor_HK_TwoCompSys"/>
</dbReference>
<dbReference type="SUPFAM" id="SSF55874">
    <property type="entry name" value="ATPase domain of HSP90 chaperone/DNA topoisomerase II/histidine kinase"/>
    <property type="match status" value="1"/>
</dbReference>
<keyword evidence="3" id="KW-0597">Phosphoprotein</keyword>
<proteinExistence type="predicted"/>
<feature type="region of interest" description="Disordered" evidence="9">
    <location>
        <begin position="316"/>
        <end position="335"/>
    </location>
</feature>
<evidence type="ECO:0000256" key="6">
    <source>
        <dbReference type="ARBA" id="ARBA00022777"/>
    </source>
</evidence>
<keyword evidence="4" id="KW-0808">Transferase</keyword>
<dbReference type="Pfam" id="PF02518">
    <property type="entry name" value="HATPase_c"/>
    <property type="match status" value="1"/>
</dbReference>
<evidence type="ECO:0000256" key="2">
    <source>
        <dbReference type="ARBA" id="ARBA00012438"/>
    </source>
</evidence>
<dbReference type="EMBL" id="JAROCB010000002">
    <property type="protein sequence ID" value="MDN4597442.1"/>
    <property type="molecule type" value="Genomic_DNA"/>
</dbReference>
<dbReference type="InterPro" id="IPR036890">
    <property type="entry name" value="HATPase_C_sf"/>
</dbReference>